<proteinExistence type="predicted"/>
<organism evidence="1 2">
    <name type="scientific">Salinicola lusitanus</name>
    <dbReference type="NCBI Taxonomy" id="1949085"/>
    <lineage>
        <taxon>Bacteria</taxon>
        <taxon>Pseudomonadati</taxon>
        <taxon>Pseudomonadota</taxon>
        <taxon>Gammaproteobacteria</taxon>
        <taxon>Oceanospirillales</taxon>
        <taxon>Halomonadaceae</taxon>
        <taxon>Salinicola</taxon>
    </lineage>
</organism>
<evidence type="ECO:0000313" key="2">
    <source>
        <dbReference type="Proteomes" id="UP001453229"/>
    </source>
</evidence>
<dbReference type="Proteomes" id="UP001453229">
    <property type="component" value="Chromosome"/>
</dbReference>
<dbReference type="RefSeq" id="WP_342594301.1">
    <property type="nucleotide sequence ID" value="NZ_CP151919.1"/>
</dbReference>
<sequence>MSINVVFYDQYTVGSECSSGYSIANFLSNETGISYQHADLKWLHPRNKNYDHDFLMHSFLNEENKQKALAKFVVEQYVDGEAVFFWVPRFLTFSLEQQKALIESLKSSFVNIRLVELSLGYMVNKLYGVKVDASLGHIADESFVVSNSSDIYRIMNVNFTRNLLVSRYRAFCDKKAVNAADETIEKKILASNVMLDIEKNSDAINAEVDSLTKAFYYSFLSNSVGLKDSNFLNSFK</sequence>
<reference evidence="1 2" key="1">
    <citation type="submission" date="2024-04" db="EMBL/GenBank/DDBJ databases">
        <title>Salinicola lusitanus LLJ914,a marine bacterium isolated from the Okinawa Trough.</title>
        <authorList>
            <person name="Li J."/>
        </authorList>
    </citation>
    <scope>NUCLEOTIDE SEQUENCE [LARGE SCALE GENOMIC DNA]</scope>
    <source>
        <strain evidence="1 2">LLJ914</strain>
    </source>
</reference>
<protein>
    <submittedName>
        <fullName evidence="1">Uncharacterized protein</fullName>
    </submittedName>
</protein>
<evidence type="ECO:0000313" key="1">
    <source>
        <dbReference type="EMBL" id="XAD53072.1"/>
    </source>
</evidence>
<name>A0ABZ3CPH6_9GAMM</name>
<gene>
    <name evidence="1" type="ORF">AAGT95_14640</name>
</gene>
<dbReference type="EMBL" id="CP151919">
    <property type="protein sequence ID" value="XAD53072.1"/>
    <property type="molecule type" value="Genomic_DNA"/>
</dbReference>
<accession>A0ABZ3CPH6</accession>
<keyword evidence="2" id="KW-1185">Reference proteome</keyword>